<dbReference type="GO" id="GO:0004170">
    <property type="term" value="F:dUTP diphosphatase activity"/>
    <property type="evidence" value="ECO:0007669"/>
    <property type="project" value="UniProtKB-EC"/>
</dbReference>
<keyword evidence="4" id="KW-0479">Metal-binding</keyword>
<evidence type="ECO:0000256" key="5">
    <source>
        <dbReference type="ARBA" id="ARBA00022801"/>
    </source>
</evidence>
<accession>A0A2D6LP61</accession>
<dbReference type="Gene3D" id="2.70.40.10">
    <property type="match status" value="1"/>
</dbReference>
<feature type="domain" description="dUTPase-like" evidence="8">
    <location>
        <begin position="11"/>
        <end position="141"/>
    </location>
</feature>
<dbReference type="GO" id="GO:0000287">
    <property type="term" value="F:magnesium ion binding"/>
    <property type="evidence" value="ECO:0007669"/>
    <property type="project" value="InterPro"/>
</dbReference>
<sequence>MIVKVKKLDTEAKMPKVEHEGDAGFDLYANETASLKPMERKLIPTGISIAFDKGYEAQVRPKSGLAINHGITLLNTPGTIDAGYRGEVKVIMANLSDTEYLIEKGKKIAQVVFNKIEEPELIEVKELDESSRGEGGFGSTGLE</sequence>
<dbReference type="EC" id="3.6.1.23" evidence="3"/>
<dbReference type="GO" id="GO:0046081">
    <property type="term" value="P:dUTP catabolic process"/>
    <property type="evidence" value="ECO:0007669"/>
    <property type="project" value="InterPro"/>
</dbReference>
<evidence type="ECO:0000256" key="7">
    <source>
        <dbReference type="ARBA" id="ARBA00023080"/>
    </source>
</evidence>
<reference evidence="10" key="1">
    <citation type="submission" date="2017-09" db="EMBL/GenBank/DDBJ databases">
        <title>The Reconstruction of 2,631 Draft Metagenome-Assembled Genomes from the Global Oceans.</title>
        <authorList>
            <person name="Tully B.J."/>
            <person name="Graham E.D."/>
            <person name="Heidelberg J.F."/>
        </authorList>
    </citation>
    <scope>NUCLEOTIDE SEQUENCE [LARGE SCALE GENOMIC DNA]</scope>
</reference>
<keyword evidence="6" id="KW-0460">Magnesium</keyword>
<dbReference type="InterPro" id="IPR036157">
    <property type="entry name" value="dUTPase-like_sf"/>
</dbReference>
<evidence type="ECO:0000256" key="3">
    <source>
        <dbReference type="ARBA" id="ARBA00012379"/>
    </source>
</evidence>
<dbReference type="Proteomes" id="UP000226712">
    <property type="component" value="Unassembled WGS sequence"/>
</dbReference>
<gene>
    <name evidence="9" type="ORF">CL944_00810</name>
</gene>
<dbReference type="NCBIfam" id="NF001862">
    <property type="entry name" value="PRK00601.1"/>
    <property type="match status" value="1"/>
</dbReference>
<evidence type="ECO:0000256" key="1">
    <source>
        <dbReference type="ARBA" id="ARBA00001946"/>
    </source>
</evidence>
<dbReference type="SUPFAM" id="SSF51283">
    <property type="entry name" value="dUTPase-like"/>
    <property type="match status" value="1"/>
</dbReference>
<keyword evidence="5" id="KW-0378">Hydrolase</keyword>
<comment type="similarity">
    <text evidence="2">Belongs to the dUTPase family.</text>
</comment>
<organism evidence="9 10">
    <name type="scientific">Candidatus Iainarchaeum sp</name>
    <dbReference type="NCBI Taxonomy" id="3101447"/>
    <lineage>
        <taxon>Archaea</taxon>
        <taxon>Candidatus Iainarchaeota</taxon>
        <taxon>Candidatus Iainarchaeia</taxon>
        <taxon>Candidatus Iainarchaeales</taxon>
        <taxon>Candidatus Iainarchaeaceae</taxon>
        <taxon>Candidatus Iainarchaeum</taxon>
    </lineage>
</organism>
<evidence type="ECO:0000259" key="8">
    <source>
        <dbReference type="Pfam" id="PF00692"/>
    </source>
</evidence>
<name>A0A2D6LP61_9ARCH</name>
<comment type="caution">
    <text evidence="9">The sequence shown here is derived from an EMBL/GenBank/DDBJ whole genome shotgun (WGS) entry which is preliminary data.</text>
</comment>
<evidence type="ECO:0000313" key="9">
    <source>
        <dbReference type="EMBL" id="MAG17996.1"/>
    </source>
</evidence>
<dbReference type="InterPro" id="IPR029054">
    <property type="entry name" value="dUTPase-like"/>
</dbReference>
<dbReference type="FunFam" id="2.70.40.10:FF:000008">
    <property type="entry name" value="Deoxyuridine 5'-triphosphate nucleotidohydrolase"/>
    <property type="match status" value="1"/>
</dbReference>
<evidence type="ECO:0000256" key="6">
    <source>
        <dbReference type="ARBA" id="ARBA00022842"/>
    </source>
</evidence>
<dbReference type="GO" id="GO:0006226">
    <property type="term" value="P:dUMP biosynthetic process"/>
    <property type="evidence" value="ECO:0007669"/>
    <property type="project" value="InterPro"/>
</dbReference>
<dbReference type="PANTHER" id="PTHR11241">
    <property type="entry name" value="DEOXYURIDINE 5'-TRIPHOSPHATE NUCLEOTIDOHYDROLASE"/>
    <property type="match status" value="1"/>
</dbReference>
<evidence type="ECO:0000256" key="2">
    <source>
        <dbReference type="ARBA" id="ARBA00006581"/>
    </source>
</evidence>
<proteinExistence type="inferred from homology"/>
<keyword evidence="7" id="KW-0546">Nucleotide metabolism</keyword>
<dbReference type="EMBL" id="NZBD01000004">
    <property type="protein sequence ID" value="MAG17996.1"/>
    <property type="molecule type" value="Genomic_DNA"/>
</dbReference>
<dbReference type="HAMAP" id="MF_00116">
    <property type="entry name" value="dUTPase_bact"/>
    <property type="match status" value="1"/>
</dbReference>
<evidence type="ECO:0000313" key="10">
    <source>
        <dbReference type="Proteomes" id="UP000226712"/>
    </source>
</evidence>
<dbReference type="InterPro" id="IPR033704">
    <property type="entry name" value="dUTPase_trimeric"/>
</dbReference>
<dbReference type="NCBIfam" id="TIGR00576">
    <property type="entry name" value="dut"/>
    <property type="match status" value="1"/>
</dbReference>
<evidence type="ECO:0000256" key="4">
    <source>
        <dbReference type="ARBA" id="ARBA00022723"/>
    </source>
</evidence>
<dbReference type="AlphaFoldDB" id="A0A2D6LP61"/>
<dbReference type="Pfam" id="PF00692">
    <property type="entry name" value="dUTPase"/>
    <property type="match status" value="1"/>
</dbReference>
<dbReference type="CDD" id="cd07557">
    <property type="entry name" value="trimeric_dUTPase"/>
    <property type="match status" value="1"/>
</dbReference>
<dbReference type="PANTHER" id="PTHR11241:SF0">
    <property type="entry name" value="DEOXYURIDINE 5'-TRIPHOSPHATE NUCLEOTIDOHYDROLASE"/>
    <property type="match status" value="1"/>
</dbReference>
<protein>
    <recommendedName>
        <fullName evidence="3">dUTP diphosphatase</fullName>
        <ecNumber evidence="3">3.6.1.23</ecNumber>
    </recommendedName>
</protein>
<comment type="cofactor">
    <cofactor evidence="1">
        <name>Mg(2+)</name>
        <dbReference type="ChEBI" id="CHEBI:18420"/>
    </cofactor>
</comment>
<dbReference type="InterPro" id="IPR008181">
    <property type="entry name" value="dUTPase"/>
</dbReference>